<dbReference type="SUPFAM" id="SSF51658">
    <property type="entry name" value="Xylose isomerase-like"/>
    <property type="match status" value="1"/>
</dbReference>
<dbReference type="EMBL" id="QHHQ01000004">
    <property type="protein sequence ID" value="RAI00048.1"/>
    <property type="molecule type" value="Genomic_DNA"/>
</dbReference>
<dbReference type="Pfam" id="PF01261">
    <property type="entry name" value="AP_endonuc_2"/>
    <property type="match status" value="1"/>
</dbReference>
<dbReference type="AlphaFoldDB" id="A0A8B2NPX5"/>
<name>A0A8B2NPX5_9HYPH</name>
<comment type="caution">
    <text evidence="2">The sequence shown here is derived from an EMBL/GenBank/DDBJ whole genome shotgun (WGS) entry which is preliminary data.</text>
</comment>
<keyword evidence="3" id="KW-1185">Reference proteome</keyword>
<evidence type="ECO:0000313" key="3">
    <source>
        <dbReference type="Proteomes" id="UP000249590"/>
    </source>
</evidence>
<dbReference type="PANTHER" id="PTHR12110:SF52">
    <property type="entry name" value="XYLOSE ISOMERASE"/>
    <property type="match status" value="1"/>
</dbReference>
<organism evidence="2 3">
    <name type="scientific">Acuticoccus sediminis</name>
    <dbReference type="NCBI Taxonomy" id="2184697"/>
    <lineage>
        <taxon>Bacteria</taxon>
        <taxon>Pseudomonadati</taxon>
        <taxon>Pseudomonadota</taxon>
        <taxon>Alphaproteobacteria</taxon>
        <taxon>Hyphomicrobiales</taxon>
        <taxon>Amorphaceae</taxon>
        <taxon>Acuticoccus</taxon>
    </lineage>
</organism>
<accession>A0A8B2NPX5</accession>
<proteinExistence type="predicted"/>
<dbReference type="PANTHER" id="PTHR12110">
    <property type="entry name" value="HYDROXYPYRUVATE ISOMERASE"/>
    <property type="match status" value="1"/>
</dbReference>
<feature type="domain" description="Xylose isomerase-like TIM barrel" evidence="1">
    <location>
        <begin position="20"/>
        <end position="277"/>
    </location>
</feature>
<dbReference type="Proteomes" id="UP000249590">
    <property type="component" value="Unassembled WGS sequence"/>
</dbReference>
<gene>
    <name evidence="2" type="ORF">DLJ53_20200</name>
</gene>
<dbReference type="OrthoDB" id="1900402at2"/>
<dbReference type="InterPro" id="IPR013022">
    <property type="entry name" value="Xyl_isomerase-like_TIM-brl"/>
</dbReference>
<dbReference type="RefSeq" id="WP_111348597.1">
    <property type="nucleotide sequence ID" value="NZ_QHHQ01000004.1"/>
</dbReference>
<dbReference type="InterPro" id="IPR050312">
    <property type="entry name" value="IolE/XylAMocC-like"/>
</dbReference>
<dbReference type="GO" id="GO:0016853">
    <property type="term" value="F:isomerase activity"/>
    <property type="evidence" value="ECO:0007669"/>
    <property type="project" value="UniProtKB-KW"/>
</dbReference>
<evidence type="ECO:0000259" key="1">
    <source>
        <dbReference type="Pfam" id="PF01261"/>
    </source>
</evidence>
<evidence type="ECO:0000313" key="2">
    <source>
        <dbReference type="EMBL" id="RAI00048.1"/>
    </source>
</evidence>
<dbReference type="InterPro" id="IPR036237">
    <property type="entry name" value="Xyl_isomerase-like_sf"/>
</dbReference>
<protein>
    <submittedName>
        <fullName evidence="2">Xylose isomerase</fullName>
    </submittedName>
</protein>
<dbReference type="Gene3D" id="3.20.20.150">
    <property type="entry name" value="Divalent-metal-dependent TIM barrel enzymes"/>
    <property type="match status" value="1"/>
</dbReference>
<keyword evidence="2" id="KW-0413">Isomerase</keyword>
<sequence>MLRFAYNTNGCAYHRLDDALELIAESGYQGVALTLDANHFDPLADDYEAAAERLATRLRELDLGLVVETGALYLLDPREAQEPSLLHPTEEGRKRRIDLIRRAVRIGEICEAEAVTFFAGRRLRSVTQENAGAWLLDGLCQIAEIGSAAGVTVALEPVPGQMIGTLDDFMLVREALKQMVGVPPALSLDVGHCLVTNERDPASAVKEFAPVLGSVAIEDMVKGVHEHLPLGQGDMDIRAVLTALDDVGFEKLISVELPLQSMRAHEVIPAMMDVLQDCLPSD</sequence>
<reference evidence="2 3" key="1">
    <citation type="submission" date="2018-05" db="EMBL/GenBank/DDBJ databases">
        <title>Acuticoccus sediminis sp. nov., isolated from deep-sea sediment of Indian Ocean.</title>
        <authorList>
            <person name="Liu X."/>
            <person name="Lai Q."/>
            <person name="Du Y."/>
            <person name="Sun F."/>
            <person name="Zhang X."/>
            <person name="Wang S."/>
            <person name="Shao Z."/>
        </authorList>
    </citation>
    <scope>NUCLEOTIDE SEQUENCE [LARGE SCALE GENOMIC DNA]</scope>
    <source>
        <strain evidence="2 3">PTG4-2</strain>
    </source>
</reference>